<dbReference type="OrthoDB" id="5953333at2759"/>
<feature type="coiled-coil region" evidence="1">
    <location>
        <begin position="386"/>
        <end position="458"/>
    </location>
</feature>
<dbReference type="Gene3D" id="3.30.420.10">
    <property type="entry name" value="Ribonuclease H-like superfamily/Ribonuclease H"/>
    <property type="match status" value="1"/>
</dbReference>
<dbReference type="Pfam" id="PF17921">
    <property type="entry name" value="Integrase_H2C2"/>
    <property type="match status" value="1"/>
</dbReference>
<gene>
    <name evidence="3" type="primary">K02A2.6</name>
    <name evidence="3" type="ORF">AWC38_SpisGene2853</name>
</gene>
<dbReference type="PANTHER" id="PTHR37984:SF11">
    <property type="entry name" value="INTEGRASE CATALYTIC DOMAIN-CONTAINING PROTEIN"/>
    <property type="match status" value="1"/>
</dbReference>
<sequence length="479" mass="54005">MQATMKDPTLLAVIDAVRTCNWFEPSKQFDINQNAYKALERVKEELTICSCLSVLLRGRRIIVPEVLQQTVIDFAHEGHQGITKTKLLLREVWFPGINDAVEKEVKSCLACQVTTPETKCEPLNMSPLPEGPWQQINADFKELSGGGYLLVLYDDFSRYPIEEVIPSVSAPVFIPRLHKVFAEFGVPAKVRTDNGPPFNGREFQSFAKNMGFDHRKITPNDHVPTDKLNDSCARATPHSSTGKPPATVLFNRPVRVKIPDIPSSEEDPASIPHRDMLAKEKMKNNADWKAYVKPSNLMTGDKVLVRRDPSELIPEHLIILNPTSSLTARCERCRMESTNEIASSSGELLKSVTMSDLASSMVSLLRGAGILSNITEIAEKTRVQGENQLADKLEMVKETNNKLETSEKEIQEDNKEIEKMLLKVEEMKENVKKKTEEREQLFLKRKRLNDECNALQKKLHCCDSLLKVVPKVNEGDETL</sequence>
<dbReference type="InterPro" id="IPR001584">
    <property type="entry name" value="Integrase_cat-core"/>
</dbReference>
<evidence type="ECO:0000313" key="3">
    <source>
        <dbReference type="EMBL" id="PFX32234.1"/>
    </source>
</evidence>
<dbReference type="EMBL" id="LSMT01000025">
    <property type="protein sequence ID" value="PFX32234.1"/>
    <property type="molecule type" value="Genomic_DNA"/>
</dbReference>
<dbReference type="InterPro" id="IPR012337">
    <property type="entry name" value="RNaseH-like_sf"/>
</dbReference>
<proteinExistence type="predicted"/>
<dbReference type="InterPro" id="IPR041588">
    <property type="entry name" value="Integrase_H2C2"/>
</dbReference>
<keyword evidence="4" id="KW-1185">Reference proteome</keyword>
<dbReference type="PANTHER" id="PTHR37984">
    <property type="entry name" value="PROTEIN CBG26694"/>
    <property type="match status" value="1"/>
</dbReference>
<dbReference type="GO" id="GO:0015074">
    <property type="term" value="P:DNA integration"/>
    <property type="evidence" value="ECO:0007669"/>
    <property type="project" value="InterPro"/>
</dbReference>
<organism evidence="3 4">
    <name type="scientific">Stylophora pistillata</name>
    <name type="common">Smooth cauliflower coral</name>
    <dbReference type="NCBI Taxonomy" id="50429"/>
    <lineage>
        <taxon>Eukaryota</taxon>
        <taxon>Metazoa</taxon>
        <taxon>Cnidaria</taxon>
        <taxon>Anthozoa</taxon>
        <taxon>Hexacorallia</taxon>
        <taxon>Scleractinia</taxon>
        <taxon>Astrocoeniina</taxon>
        <taxon>Pocilloporidae</taxon>
        <taxon>Stylophora</taxon>
    </lineage>
</organism>
<evidence type="ECO:0000259" key="2">
    <source>
        <dbReference type="PROSITE" id="PS50994"/>
    </source>
</evidence>
<name>A0A2B4SNH6_STYPI</name>
<dbReference type="GO" id="GO:0003676">
    <property type="term" value="F:nucleic acid binding"/>
    <property type="evidence" value="ECO:0007669"/>
    <property type="project" value="InterPro"/>
</dbReference>
<dbReference type="SUPFAM" id="SSF53098">
    <property type="entry name" value="Ribonuclease H-like"/>
    <property type="match status" value="1"/>
</dbReference>
<comment type="caution">
    <text evidence="3">The sequence shown here is derived from an EMBL/GenBank/DDBJ whole genome shotgun (WGS) entry which is preliminary data.</text>
</comment>
<dbReference type="Pfam" id="PF00665">
    <property type="entry name" value="rve"/>
    <property type="match status" value="1"/>
</dbReference>
<dbReference type="InterPro" id="IPR050951">
    <property type="entry name" value="Retrovirus_Pol_polyprotein"/>
</dbReference>
<dbReference type="AlphaFoldDB" id="A0A2B4SNH6"/>
<reference evidence="4" key="1">
    <citation type="journal article" date="2017" name="bioRxiv">
        <title>Comparative analysis of the genomes of Stylophora pistillata and Acropora digitifera provides evidence for extensive differences between species of corals.</title>
        <authorList>
            <person name="Voolstra C.R."/>
            <person name="Li Y."/>
            <person name="Liew Y.J."/>
            <person name="Baumgarten S."/>
            <person name="Zoccola D."/>
            <person name="Flot J.-F."/>
            <person name="Tambutte S."/>
            <person name="Allemand D."/>
            <person name="Aranda M."/>
        </authorList>
    </citation>
    <scope>NUCLEOTIDE SEQUENCE [LARGE SCALE GENOMIC DNA]</scope>
</reference>
<dbReference type="PROSITE" id="PS50994">
    <property type="entry name" value="INTEGRASE"/>
    <property type="match status" value="1"/>
</dbReference>
<dbReference type="Proteomes" id="UP000225706">
    <property type="component" value="Unassembled WGS sequence"/>
</dbReference>
<feature type="domain" description="Integrase catalytic" evidence="2">
    <location>
        <begin position="128"/>
        <end position="219"/>
    </location>
</feature>
<evidence type="ECO:0000256" key="1">
    <source>
        <dbReference type="SAM" id="Coils"/>
    </source>
</evidence>
<keyword evidence="1" id="KW-0175">Coiled coil</keyword>
<dbReference type="InterPro" id="IPR036397">
    <property type="entry name" value="RNaseH_sf"/>
</dbReference>
<dbReference type="Gene3D" id="1.10.340.70">
    <property type="match status" value="1"/>
</dbReference>
<accession>A0A2B4SNH6</accession>
<protein>
    <submittedName>
        <fullName evidence="3">Uncharacterized protein K02A2.6</fullName>
    </submittedName>
</protein>
<evidence type="ECO:0000313" key="4">
    <source>
        <dbReference type="Proteomes" id="UP000225706"/>
    </source>
</evidence>
<dbReference type="STRING" id="50429.A0A2B4SNH6"/>